<feature type="chain" id="PRO_5040764239" evidence="3">
    <location>
        <begin position="25"/>
        <end position="513"/>
    </location>
</feature>
<keyword evidence="5" id="KW-1185">Reference proteome</keyword>
<gene>
    <name evidence="4" type="ORF">OJ997_07930</name>
</gene>
<dbReference type="Proteomes" id="UP001147653">
    <property type="component" value="Unassembled WGS sequence"/>
</dbReference>
<protein>
    <submittedName>
        <fullName evidence="4">VCBS repeat-containing protein</fullName>
    </submittedName>
</protein>
<dbReference type="PANTHER" id="PTHR44103">
    <property type="entry name" value="PROPROTEIN CONVERTASE P"/>
    <property type="match status" value="1"/>
</dbReference>
<evidence type="ECO:0000313" key="4">
    <source>
        <dbReference type="EMBL" id="MDA0180219.1"/>
    </source>
</evidence>
<evidence type="ECO:0000256" key="3">
    <source>
        <dbReference type="SAM" id="SignalP"/>
    </source>
</evidence>
<evidence type="ECO:0000313" key="5">
    <source>
        <dbReference type="Proteomes" id="UP001147653"/>
    </source>
</evidence>
<accession>A0A9X3N871</accession>
<dbReference type="InterPro" id="IPR028994">
    <property type="entry name" value="Integrin_alpha_N"/>
</dbReference>
<feature type="signal peptide" evidence="3">
    <location>
        <begin position="1"/>
        <end position="24"/>
    </location>
</feature>
<dbReference type="AlphaFoldDB" id="A0A9X3N871"/>
<name>A0A9X3N871_9ACTN</name>
<comment type="caution">
    <text evidence="4">The sequence shown here is derived from an EMBL/GenBank/DDBJ whole genome shotgun (WGS) entry which is preliminary data.</text>
</comment>
<sequence>MKKSLFRTGVALAVLAATASPAHASFLQEIGSPFVVGASPVGLYPVDLNRDGLPDLISVNSGGDSITPLLRQPGGGFAAEAAVAVGDGPNFGAVADFNRDGWPDFAADGYYAGTASILLRNPPSGWLSAPSSPVATGPAASMAAADFNGDGFIDLAVGQYDAGTVQILRQRRDGTFVAEGAAIATGSGTRYITAADFNADGRPDLAVTSIGSRTLSILITQPDGSLLPEGTPIPVGSDPWMTAAADFTGDGLLDLALTNYLSDTVILLRRESGGGFTEMAGSPMASPGGPVGLAAADFNRDGLIDLAVGTHRTSAVNVLLRRPDGTFAHDSGSPLSVGTNPYGIVAEDFNRDGKPDVAAANGTSSNVTVLLNTTPDPPGPPPPPPPPPPIPPTPSLSARLVLGWSVSKTTVKLTSVKLRDAPIGSRVRIYCKPCKVSQTLTTKAKTVTLTKLRNKKLKRKATFTVTVTAPGYNGMTLTRKVKNYGRSRAALRKAVKAPFIEGRRCVPLSGPKC</sequence>
<evidence type="ECO:0000256" key="1">
    <source>
        <dbReference type="ARBA" id="ARBA00022729"/>
    </source>
</evidence>
<dbReference type="SUPFAM" id="SSF69318">
    <property type="entry name" value="Integrin alpha N-terminal domain"/>
    <property type="match status" value="1"/>
</dbReference>
<keyword evidence="1 3" id="KW-0732">Signal</keyword>
<dbReference type="RefSeq" id="WP_270024527.1">
    <property type="nucleotide sequence ID" value="NZ_JAPDDP010000010.1"/>
</dbReference>
<proteinExistence type="predicted"/>
<dbReference type="EMBL" id="JAPDDP010000010">
    <property type="protein sequence ID" value="MDA0180219.1"/>
    <property type="molecule type" value="Genomic_DNA"/>
</dbReference>
<dbReference type="PANTHER" id="PTHR44103:SF1">
    <property type="entry name" value="PROPROTEIN CONVERTASE P"/>
    <property type="match status" value="1"/>
</dbReference>
<dbReference type="InterPro" id="IPR013517">
    <property type="entry name" value="FG-GAP"/>
</dbReference>
<feature type="region of interest" description="Disordered" evidence="2">
    <location>
        <begin position="371"/>
        <end position="396"/>
    </location>
</feature>
<reference evidence="4" key="1">
    <citation type="submission" date="2022-10" db="EMBL/GenBank/DDBJ databases">
        <title>The WGS of Solirubrobacter phytolaccae KCTC 29190.</title>
        <authorList>
            <person name="Jiang Z."/>
        </authorList>
    </citation>
    <scope>NUCLEOTIDE SEQUENCE</scope>
    <source>
        <strain evidence="4">KCTC 29190</strain>
    </source>
</reference>
<evidence type="ECO:0000256" key="2">
    <source>
        <dbReference type="SAM" id="MobiDB-lite"/>
    </source>
</evidence>
<feature type="compositionally biased region" description="Pro residues" evidence="2">
    <location>
        <begin position="375"/>
        <end position="394"/>
    </location>
</feature>
<organism evidence="4 5">
    <name type="scientific">Solirubrobacter phytolaccae</name>
    <dbReference type="NCBI Taxonomy" id="1404360"/>
    <lineage>
        <taxon>Bacteria</taxon>
        <taxon>Bacillati</taxon>
        <taxon>Actinomycetota</taxon>
        <taxon>Thermoleophilia</taxon>
        <taxon>Solirubrobacterales</taxon>
        <taxon>Solirubrobacteraceae</taxon>
        <taxon>Solirubrobacter</taxon>
    </lineage>
</organism>
<dbReference type="Gene3D" id="2.130.10.130">
    <property type="entry name" value="Integrin alpha, N-terminal"/>
    <property type="match status" value="2"/>
</dbReference>
<dbReference type="Pfam" id="PF13517">
    <property type="entry name" value="FG-GAP_3"/>
    <property type="match status" value="3"/>
</dbReference>